<name>A0A0H3BJH6_TREPS</name>
<evidence type="ECO:0000256" key="2">
    <source>
        <dbReference type="ARBA" id="ARBA00009772"/>
    </source>
</evidence>
<feature type="transmembrane region" description="Helical" evidence="10">
    <location>
        <begin position="40"/>
        <end position="58"/>
    </location>
</feature>
<dbReference type="InterPro" id="IPR002010">
    <property type="entry name" value="T3SS_IM_R"/>
</dbReference>
<keyword evidence="8 10" id="KW-0975">Bacterial flagellum</keyword>
<feature type="transmembrane region" description="Helical" evidence="10">
    <location>
        <begin position="70"/>
        <end position="93"/>
    </location>
</feature>
<dbReference type="SMR" id="A0A0H3BJH6"/>
<evidence type="ECO:0000313" key="12">
    <source>
        <dbReference type="Proteomes" id="UP000001202"/>
    </source>
</evidence>
<dbReference type="AlphaFoldDB" id="A0A0H3BJH6"/>
<dbReference type="RefSeq" id="WP_010882161.1">
    <property type="nucleotide sequence ID" value="NC_010741.1"/>
</dbReference>
<protein>
    <recommendedName>
        <fullName evidence="3 9">Flagellar biosynthetic protein FliR</fullName>
    </recommendedName>
</protein>
<keyword evidence="11" id="KW-0282">Flagellum</keyword>
<proteinExistence type="inferred from homology"/>
<keyword evidence="5 10" id="KW-0812">Transmembrane</keyword>
<dbReference type="EMBL" id="CP000805">
    <property type="protein sequence ID" value="ACD71134.1"/>
    <property type="molecule type" value="Genomic_DNA"/>
</dbReference>
<keyword evidence="6 10" id="KW-1133">Transmembrane helix</keyword>
<comment type="function">
    <text evidence="1 10">Role in flagellar biosynthesis.</text>
</comment>
<dbReference type="PANTHER" id="PTHR30065:SF1">
    <property type="entry name" value="SURFACE PRESENTATION OF ANTIGENS PROTEIN SPAR"/>
    <property type="match status" value="1"/>
</dbReference>
<evidence type="ECO:0000256" key="1">
    <source>
        <dbReference type="ARBA" id="ARBA00002578"/>
    </source>
</evidence>
<dbReference type="GO" id="GO:0006605">
    <property type="term" value="P:protein targeting"/>
    <property type="evidence" value="ECO:0007669"/>
    <property type="project" value="UniProtKB-UniRule"/>
</dbReference>
<evidence type="ECO:0000256" key="4">
    <source>
        <dbReference type="ARBA" id="ARBA00022475"/>
    </source>
</evidence>
<comment type="subcellular location">
    <subcellularLocation>
        <location evidence="10">Cell membrane</location>
        <topology evidence="10">Multi-pass membrane protein</topology>
    </subcellularLocation>
    <subcellularLocation>
        <location evidence="10">Bacterial flagellum basal body</location>
    </subcellularLocation>
</comment>
<keyword evidence="7 10" id="KW-0472">Membrane</keyword>
<keyword evidence="11" id="KW-0969">Cilium</keyword>
<accession>A0A0H3BJH6</accession>
<evidence type="ECO:0000256" key="8">
    <source>
        <dbReference type="ARBA" id="ARBA00023143"/>
    </source>
</evidence>
<dbReference type="PATRIC" id="fig|455434.6.peg.707"/>
<feature type="transmembrane region" description="Helical" evidence="10">
    <location>
        <begin position="174"/>
        <end position="200"/>
    </location>
</feature>
<evidence type="ECO:0000313" key="11">
    <source>
        <dbReference type="EMBL" id="ACD71134.1"/>
    </source>
</evidence>
<keyword evidence="11" id="KW-0966">Cell projection</keyword>
<evidence type="ECO:0000256" key="6">
    <source>
        <dbReference type="ARBA" id="ARBA00022989"/>
    </source>
</evidence>
<dbReference type="PANTHER" id="PTHR30065">
    <property type="entry name" value="FLAGELLAR BIOSYNTHETIC PROTEIN FLIR"/>
    <property type="match status" value="1"/>
</dbReference>
<comment type="similarity">
    <text evidence="2 10">Belongs to the FliR/MopE/SpaR family.</text>
</comment>
<dbReference type="Pfam" id="PF01311">
    <property type="entry name" value="Bac_export_1"/>
    <property type="match status" value="1"/>
</dbReference>
<dbReference type="PRINTS" id="PR00953">
    <property type="entry name" value="TYPE3IMRPROT"/>
</dbReference>
<organism evidence="11 12">
    <name type="scientific">Treponema pallidum subsp. pallidum (strain SS14)</name>
    <dbReference type="NCBI Taxonomy" id="455434"/>
    <lineage>
        <taxon>Bacteria</taxon>
        <taxon>Pseudomonadati</taxon>
        <taxon>Spirochaetota</taxon>
        <taxon>Spirochaetia</taxon>
        <taxon>Spirochaetales</taxon>
        <taxon>Treponemataceae</taxon>
        <taxon>Treponema</taxon>
    </lineage>
</organism>
<keyword evidence="4 10" id="KW-1003">Cell membrane</keyword>
<evidence type="ECO:0000256" key="9">
    <source>
        <dbReference type="NCBIfam" id="TIGR01400"/>
    </source>
</evidence>
<feature type="transmembrane region" description="Helical" evidence="10">
    <location>
        <begin position="12"/>
        <end position="34"/>
    </location>
</feature>
<evidence type="ECO:0000256" key="7">
    <source>
        <dbReference type="ARBA" id="ARBA00023136"/>
    </source>
</evidence>
<reference evidence="11 12" key="1">
    <citation type="journal article" date="2008" name="BMC Microbiol.">
        <title>Complete genome sequence of Treponema pallidum ssp. pallidum strain SS14 determined with oligonucleotide arrays.</title>
        <authorList>
            <person name="Matejkova P."/>
            <person name="Strouhal M."/>
            <person name="Smajs D."/>
            <person name="Norris S.J."/>
            <person name="Palzkill T."/>
            <person name="Petrosino J.F."/>
            <person name="Sodergren E."/>
            <person name="Norton J.E."/>
            <person name="Singh J."/>
            <person name="Richmond T.A."/>
            <person name="Molla M.N."/>
            <person name="Albert T.J."/>
            <person name="Weinstock G.M."/>
        </authorList>
    </citation>
    <scope>NUCLEOTIDE SEQUENCE [LARGE SCALE GENOMIC DNA]</scope>
    <source>
        <strain evidence="11 12">SS14</strain>
    </source>
</reference>
<dbReference type="GO" id="GO:0044780">
    <property type="term" value="P:bacterial-type flagellum assembly"/>
    <property type="evidence" value="ECO:0007669"/>
    <property type="project" value="UniProtKB-UniRule"/>
</dbReference>
<dbReference type="NCBIfam" id="TIGR01400">
    <property type="entry name" value="fliR"/>
    <property type="match status" value="1"/>
</dbReference>
<evidence type="ECO:0000256" key="3">
    <source>
        <dbReference type="ARBA" id="ARBA00021717"/>
    </source>
</evidence>
<dbReference type="GO" id="GO:0009425">
    <property type="term" value="C:bacterial-type flagellum basal body"/>
    <property type="evidence" value="ECO:0007669"/>
    <property type="project" value="UniProtKB-SubCell"/>
</dbReference>
<dbReference type="Proteomes" id="UP000001202">
    <property type="component" value="Chromosome"/>
</dbReference>
<dbReference type="GeneID" id="93876485"/>
<evidence type="ECO:0000256" key="10">
    <source>
        <dbReference type="RuleBase" id="RU362071"/>
    </source>
</evidence>
<dbReference type="GO" id="GO:0005886">
    <property type="term" value="C:plasma membrane"/>
    <property type="evidence" value="ECO:0007669"/>
    <property type="project" value="UniProtKB-SubCell"/>
</dbReference>
<gene>
    <name evidence="11" type="primary">fliR</name>
    <name evidence="11" type="ordered locus">TPASS_0716</name>
</gene>
<feature type="transmembrane region" description="Helical" evidence="10">
    <location>
        <begin position="220"/>
        <end position="248"/>
    </location>
</feature>
<evidence type="ECO:0000256" key="5">
    <source>
        <dbReference type="ARBA" id="ARBA00022692"/>
    </source>
</evidence>
<sequence>MERSFDALFSQASLFFLAAVRVFALMFTVPLLSVRSVSRVVRVALAGLIAFLVLPLAYPAPMQVREFSAYYVLLLLGEGLLGILTGFFISVIFTTFSAAGQFFSYQMGFGTSEMYDTFAQIENPLMGQFLNFVAMLVFLQIKGFQILFLGGVLRSFQAVNCFVFLRKQEALLLFFTKALSALFLHAMTIALPIMGALLLIHVSMGLLTKAAPQMNLLSEGLPLTIVVTFVLLSVILPYMINLFVSILFGGFEMFEQLLVKLGKAL</sequence>
<dbReference type="KEGG" id="tpp:TPASS_0716"/>
<dbReference type="InterPro" id="IPR006303">
    <property type="entry name" value="FliR"/>
</dbReference>